<dbReference type="GO" id="GO:0005737">
    <property type="term" value="C:cytoplasm"/>
    <property type="evidence" value="ECO:0007669"/>
    <property type="project" value="TreeGrafter"/>
</dbReference>
<evidence type="ECO:0000256" key="2">
    <source>
        <dbReference type="SAM" id="MobiDB-lite"/>
    </source>
</evidence>
<feature type="coiled-coil region" evidence="1">
    <location>
        <begin position="100"/>
        <end position="127"/>
    </location>
</feature>
<reference evidence="3 4" key="1">
    <citation type="submission" date="2020-02" db="EMBL/GenBank/DDBJ databases">
        <title>Esox lucius (northern pike) genome, fEsoLuc1, primary haplotype.</title>
        <authorList>
            <person name="Myers G."/>
            <person name="Karagic N."/>
            <person name="Meyer A."/>
            <person name="Pippel M."/>
            <person name="Reichard M."/>
            <person name="Winkler S."/>
            <person name="Tracey A."/>
            <person name="Sims Y."/>
            <person name="Howe K."/>
            <person name="Rhie A."/>
            <person name="Formenti G."/>
            <person name="Durbin R."/>
            <person name="Fedrigo O."/>
            <person name="Jarvis E.D."/>
        </authorList>
    </citation>
    <scope>NUCLEOTIDE SEQUENCE [LARGE SCALE GENOMIC DNA]</scope>
</reference>
<evidence type="ECO:0000313" key="3">
    <source>
        <dbReference type="Ensembl" id="ENSELUP00000095374.1"/>
    </source>
</evidence>
<evidence type="ECO:0000256" key="1">
    <source>
        <dbReference type="SAM" id="Coils"/>
    </source>
</evidence>
<dbReference type="PANTHER" id="PTHR22106:SF5">
    <property type="entry name" value="COILED-COIL DOMAIN-CONTAINING PROTEIN 78"/>
    <property type="match status" value="1"/>
</dbReference>
<name>A0AAY5L2N9_ESOLU</name>
<keyword evidence="4" id="KW-1185">Reference proteome</keyword>
<dbReference type="Ensembl" id="ENSELUT00000096667.1">
    <property type="protein sequence ID" value="ENSELUP00000095374.1"/>
    <property type="gene ID" value="ENSELUG00000009198.3"/>
</dbReference>
<protein>
    <recommendedName>
        <fullName evidence="5">Coiled-coil domain containing 78</fullName>
    </recommendedName>
</protein>
<accession>A0AAY5L2N9</accession>
<dbReference type="AlphaFoldDB" id="A0AAY5L2N9"/>
<evidence type="ECO:0000313" key="4">
    <source>
        <dbReference type="Proteomes" id="UP000265140"/>
    </source>
</evidence>
<feature type="compositionally biased region" description="Basic and acidic residues" evidence="2">
    <location>
        <begin position="38"/>
        <end position="49"/>
    </location>
</feature>
<evidence type="ECO:0008006" key="5">
    <source>
        <dbReference type="Google" id="ProtNLM"/>
    </source>
</evidence>
<dbReference type="InterPro" id="IPR039873">
    <property type="entry name" value="CCDC78"/>
</dbReference>
<reference evidence="3" key="2">
    <citation type="submission" date="2025-08" db="UniProtKB">
        <authorList>
            <consortium name="Ensembl"/>
        </authorList>
    </citation>
    <scope>IDENTIFICATION</scope>
</reference>
<feature type="region of interest" description="Disordered" evidence="2">
    <location>
        <begin position="1"/>
        <end position="49"/>
    </location>
</feature>
<organism evidence="3 4">
    <name type="scientific">Esox lucius</name>
    <name type="common">Northern pike</name>
    <dbReference type="NCBI Taxonomy" id="8010"/>
    <lineage>
        <taxon>Eukaryota</taxon>
        <taxon>Metazoa</taxon>
        <taxon>Chordata</taxon>
        <taxon>Craniata</taxon>
        <taxon>Vertebrata</taxon>
        <taxon>Euteleostomi</taxon>
        <taxon>Actinopterygii</taxon>
        <taxon>Neopterygii</taxon>
        <taxon>Teleostei</taxon>
        <taxon>Protacanthopterygii</taxon>
        <taxon>Esociformes</taxon>
        <taxon>Esocidae</taxon>
        <taxon>Esox</taxon>
    </lineage>
</organism>
<dbReference type="PANTHER" id="PTHR22106">
    <property type="entry name" value="COILED-COIL DOMAIN-CONTAINING PROTEIN 78"/>
    <property type="match status" value="1"/>
</dbReference>
<dbReference type="Proteomes" id="UP000265140">
    <property type="component" value="Chromosome 5"/>
</dbReference>
<dbReference type="GeneTree" id="ENSGT00390000013678"/>
<proteinExistence type="predicted"/>
<gene>
    <name evidence="3" type="primary">CCDC78</name>
</gene>
<sequence length="313" mass="35155">QADGGTAAMRDSLYRGSPRADCSGDGQGAAVATGEQEGDPRHPAETGRAECRKPKSPILYHFIASVTPSSFRISYFKFLGKSLFSVWVCLYTPFSLIQVLLSSQSQLNEAEEENSRLQMRVKELNEEYRARLVHYLQDLSGGGGPPEKAKLRGFVDSMLQEVRASYRAREEQLATAARSYKKRLQRIIRSHQALLIAYRLTPLTFFATLYTVVDCLSYENNKLHYSTHPFISKNYKNCCTVNSYMTSLLSNQEGLVGERAQLISRATVAEQQVLELQENVDKHLGRYKKEITRLRRLLGLETGPAHSTGAPKP</sequence>
<reference evidence="3" key="3">
    <citation type="submission" date="2025-09" db="UniProtKB">
        <authorList>
            <consortium name="Ensembl"/>
        </authorList>
    </citation>
    <scope>IDENTIFICATION</scope>
</reference>
<keyword evidence="1" id="KW-0175">Coiled coil</keyword>